<dbReference type="AlphaFoldDB" id="A0A1S2VRY4"/>
<keyword evidence="2" id="KW-1185">Reference proteome</keyword>
<dbReference type="EMBL" id="MORL01000001">
    <property type="protein sequence ID" value="OIN61250.1"/>
    <property type="molecule type" value="Genomic_DNA"/>
</dbReference>
<sequence>MKRYLPLLFLVPALLLNSCRNQEREQQLAAREQALTEKEARFALKEAEYQSLLRMRDSLTANHDTIAFLREWPADIAGQWSSKLICTESTCPDYVIGDQRNDVWEFSSDSTRIITKVINNNKLVRVYNAAFADNQINLSFKTDSASAKQVEMSVLLNEISRDKIKGTRNISVDNKCAARFSVELSRITN</sequence>
<dbReference type="RefSeq" id="WP_071501754.1">
    <property type="nucleotide sequence ID" value="NZ_MORL01000001.1"/>
</dbReference>
<proteinExistence type="predicted"/>
<reference evidence="1 2" key="1">
    <citation type="submission" date="2016-10" db="EMBL/GenBank/DDBJ databases">
        <title>Arsenicibacter rosenii gen. nov., sp. nov., an efficient arsenic-methylating bacterium isolated from an arsenic-contaminated paddy soil.</title>
        <authorList>
            <person name="Huang K."/>
        </authorList>
    </citation>
    <scope>NUCLEOTIDE SEQUENCE [LARGE SCALE GENOMIC DNA]</scope>
    <source>
        <strain evidence="1 2">SM-1</strain>
    </source>
</reference>
<gene>
    <name evidence="1" type="ORF">BLX24_00855</name>
</gene>
<comment type="caution">
    <text evidence="1">The sequence shown here is derived from an EMBL/GenBank/DDBJ whole genome shotgun (WGS) entry which is preliminary data.</text>
</comment>
<organism evidence="1 2">
    <name type="scientific">Arsenicibacter rosenii</name>
    <dbReference type="NCBI Taxonomy" id="1750698"/>
    <lineage>
        <taxon>Bacteria</taxon>
        <taxon>Pseudomonadati</taxon>
        <taxon>Bacteroidota</taxon>
        <taxon>Cytophagia</taxon>
        <taxon>Cytophagales</taxon>
        <taxon>Spirosomataceae</taxon>
        <taxon>Arsenicibacter</taxon>
    </lineage>
</organism>
<name>A0A1S2VRY4_9BACT</name>
<protein>
    <submittedName>
        <fullName evidence="1">Uncharacterized protein</fullName>
    </submittedName>
</protein>
<accession>A0A1S2VRY4</accession>
<evidence type="ECO:0000313" key="2">
    <source>
        <dbReference type="Proteomes" id="UP000181790"/>
    </source>
</evidence>
<evidence type="ECO:0000313" key="1">
    <source>
        <dbReference type="EMBL" id="OIN61250.1"/>
    </source>
</evidence>
<dbReference type="Proteomes" id="UP000181790">
    <property type="component" value="Unassembled WGS sequence"/>
</dbReference>
<dbReference type="OrthoDB" id="766447at2"/>